<dbReference type="STRING" id="673862.BABL1_gene_820a"/>
<evidence type="ECO:0000313" key="2">
    <source>
        <dbReference type="Proteomes" id="UP000018769"/>
    </source>
</evidence>
<dbReference type="AlphaFoldDB" id="A0A090M392"/>
<evidence type="ECO:0000313" key="1">
    <source>
        <dbReference type="EMBL" id="CEF90450.1"/>
    </source>
</evidence>
<sequence length="83" mass="9469">MHEQADIILQNNTFYLLLVVDTIEQKQIEPKDFIGVDLDIVNIAVDSTGQVFSGAKVNGMRKRLARIRTKLQKKNTKSTKRLL</sequence>
<dbReference type="KEGG" id="dpb:BABL1_gene_820a"/>
<dbReference type="EMBL" id="HG793133">
    <property type="protein sequence ID" value="CEF90450.1"/>
    <property type="molecule type" value="Genomic_DNA"/>
</dbReference>
<gene>
    <name evidence="1" type="ORF">BABL1_gene_820a</name>
</gene>
<accession>A0A090M392</accession>
<protein>
    <submittedName>
        <fullName evidence="1">Transposase</fullName>
    </submittedName>
</protein>
<name>A0A090M392_9BACT</name>
<organism evidence="1 2">
    <name type="scientific">Candidatus Babela massiliensis</name>
    <dbReference type="NCBI Taxonomy" id="673862"/>
    <lineage>
        <taxon>Bacteria</taxon>
        <taxon>Candidatus Babelota</taxon>
        <taxon>Candidatus Babeliae</taxon>
        <taxon>Candidatus Babeliales</taxon>
        <taxon>Candidatus Babeliaceae</taxon>
        <taxon>Candidatus Babela</taxon>
    </lineage>
</organism>
<keyword evidence="2" id="KW-1185">Reference proteome</keyword>
<proteinExistence type="predicted"/>
<dbReference type="Proteomes" id="UP000018769">
    <property type="component" value="Chromosome I"/>
</dbReference>
<reference evidence="1" key="1">
    <citation type="journal article" date="2015" name="Biol. Direct">
        <title>Babela massiliensis, a representative of a widespread bacterial phylum with unusual adaptations to parasitism in amoebae.</title>
        <authorList>
            <person name="Pagnier I."/>
            <person name="Yutin N."/>
            <person name="Croce O."/>
            <person name="Makarova K.S."/>
            <person name="Wolf Y.I."/>
            <person name="Benamar S."/>
            <person name="Raoult D."/>
            <person name="Koonin E.V."/>
            <person name="La Scola B."/>
        </authorList>
    </citation>
    <scope>NUCLEOTIDE SEQUENCE [LARGE SCALE GENOMIC DNA]</scope>
    <source>
        <strain evidence="1">673862</strain>
    </source>
</reference>
<dbReference type="HOGENOM" id="CLU_2536291_0_0_7"/>